<dbReference type="Gene3D" id="2.60.40.1760">
    <property type="entry name" value="glycosyl hydrolase (family 31)"/>
    <property type="match status" value="1"/>
</dbReference>
<dbReference type="SUPFAM" id="SSF74650">
    <property type="entry name" value="Galactose mutarotase-like"/>
    <property type="match status" value="1"/>
</dbReference>
<gene>
    <name evidence="9" type="ORF">TTHERM_000457109</name>
</gene>
<dbReference type="InterPro" id="IPR017853">
    <property type="entry name" value="GH"/>
</dbReference>
<dbReference type="KEGG" id="tet:TTHERM_000457109"/>
<evidence type="ECO:0000259" key="8">
    <source>
        <dbReference type="Pfam" id="PF21365"/>
    </source>
</evidence>
<dbReference type="GO" id="GO:0030246">
    <property type="term" value="F:carbohydrate binding"/>
    <property type="evidence" value="ECO:0007669"/>
    <property type="project" value="InterPro"/>
</dbReference>
<proteinExistence type="inferred from homology"/>
<dbReference type="GO" id="GO:0004553">
    <property type="term" value="F:hydrolase activity, hydrolyzing O-glycosyl compounds"/>
    <property type="evidence" value="ECO:0007669"/>
    <property type="project" value="InterPro"/>
</dbReference>
<reference evidence="10" key="1">
    <citation type="journal article" date="2006" name="PLoS Biol.">
        <title>Macronuclear genome sequence of the ciliate Tetrahymena thermophila, a model eukaryote.</title>
        <authorList>
            <person name="Eisen J.A."/>
            <person name="Coyne R.S."/>
            <person name="Wu M."/>
            <person name="Wu D."/>
            <person name="Thiagarajan M."/>
            <person name="Wortman J.R."/>
            <person name="Badger J.H."/>
            <person name="Ren Q."/>
            <person name="Amedeo P."/>
            <person name="Jones K.M."/>
            <person name="Tallon L.J."/>
            <person name="Delcher A.L."/>
            <person name="Salzberg S.L."/>
            <person name="Silva J.C."/>
            <person name="Haas B.J."/>
            <person name="Majoros W.H."/>
            <person name="Farzad M."/>
            <person name="Carlton J.M."/>
            <person name="Smith R.K. Jr."/>
            <person name="Garg J."/>
            <person name="Pearlman R.E."/>
            <person name="Karrer K.M."/>
            <person name="Sun L."/>
            <person name="Manning G."/>
            <person name="Elde N.C."/>
            <person name="Turkewitz A.P."/>
            <person name="Asai D.J."/>
            <person name="Wilkes D.E."/>
            <person name="Wang Y."/>
            <person name="Cai H."/>
            <person name="Collins K."/>
            <person name="Stewart B.A."/>
            <person name="Lee S.R."/>
            <person name="Wilamowska K."/>
            <person name="Weinberg Z."/>
            <person name="Ruzzo W.L."/>
            <person name="Wloga D."/>
            <person name="Gaertig J."/>
            <person name="Frankel J."/>
            <person name="Tsao C.-C."/>
            <person name="Gorovsky M.A."/>
            <person name="Keeling P.J."/>
            <person name="Waller R.F."/>
            <person name="Patron N.J."/>
            <person name="Cherry J.M."/>
            <person name="Stover N.A."/>
            <person name="Krieger C.J."/>
            <person name="del Toro C."/>
            <person name="Ryder H.F."/>
            <person name="Williamson S.C."/>
            <person name="Barbeau R.A."/>
            <person name="Hamilton E.P."/>
            <person name="Orias E."/>
        </authorList>
    </citation>
    <scope>NUCLEOTIDE SEQUENCE [LARGE SCALE GENOMIC DNA]</scope>
    <source>
        <strain evidence="10">SB210</strain>
    </source>
</reference>
<dbReference type="SUPFAM" id="SSF51445">
    <property type="entry name" value="(Trans)glycosidases"/>
    <property type="match status" value="1"/>
</dbReference>
<protein>
    <submittedName>
        <fullName evidence="9">Family 31 glycoside hydrolase</fullName>
    </submittedName>
</protein>
<evidence type="ECO:0000313" key="10">
    <source>
        <dbReference type="Proteomes" id="UP000009168"/>
    </source>
</evidence>
<dbReference type="InterPro" id="IPR011013">
    <property type="entry name" value="Gal_mutarotase_sf_dom"/>
</dbReference>
<feature type="chain" id="PRO_5004903250" evidence="6">
    <location>
        <begin position="20"/>
        <end position="916"/>
    </location>
</feature>
<dbReference type="STRING" id="312017.W7X3F2"/>
<dbReference type="Gene3D" id="3.20.20.80">
    <property type="entry name" value="Glycosidases"/>
    <property type="match status" value="1"/>
</dbReference>
<dbReference type="PANTHER" id="PTHR22762">
    <property type="entry name" value="ALPHA-GLUCOSIDASE"/>
    <property type="match status" value="1"/>
</dbReference>
<dbReference type="Pfam" id="PF01055">
    <property type="entry name" value="Glyco_hydro_31_2nd"/>
    <property type="match status" value="1"/>
</dbReference>
<accession>W7X3F2</accession>
<dbReference type="PROSITE" id="PS00129">
    <property type="entry name" value="GLYCOSYL_HYDROL_F31_1"/>
    <property type="match status" value="1"/>
</dbReference>
<dbReference type="InterPro" id="IPR048395">
    <property type="entry name" value="Glyco_hydro_31_C"/>
</dbReference>
<keyword evidence="6" id="KW-0732">Signal</keyword>
<keyword evidence="3" id="KW-0325">Glycoprotein</keyword>
<organism evidence="9 10">
    <name type="scientific">Tetrahymena thermophila (strain SB210)</name>
    <dbReference type="NCBI Taxonomy" id="312017"/>
    <lineage>
        <taxon>Eukaryota</taxon>
        <taxon>Sar</taxon>
        <taxon>Alveolata</taxon>
        <taxon>Ciliophora</taxon>
        <taxon>Intramacronucleata</taxon>
        <taxon>Oligohymenophorea</taxon>
        <taxon>Hymenostomatida</taxon>
        <taxon>Tetrahymenina</taxon>
        <taxon>Tetrahymenidae</taxon>
        <taxon>Tetrahymena</taxon>
    </lineage>
</organism>
<evidence type="ECO:0000256" key="1">
    <source>
        <dbReference type="ARBA" id="ARBA00007806"/>
    </source>
</evidence>
<sequence length="916" mass="106853">MKQFLILTFILLQIASSIGFGIQQPILPDSSLFVKSKSKQGYYNLRKNQQLSLDLPFLVSSYKQNNYFYVVEKVLQNKQNYVEMIIKLNKQIDIVYTENKIYQQLKVVVDCNSWDELSFRITDIDEKRFELPHREPFPYTKNKSWSLKKQRYEFQLPSVGEKFYFRLVRKVTKEIIFDTSDFDLVFTDKYLEISTALNQEKIYGLGDRRYISYELGTGKFSFWAADATRIDTGQLNQQLYGHHPMYLHRESKSANFNVIFLRNSYGMEVDYNKNKKLTYKVIGGIFDFRFFIGDKYPETSIKLYHDYVNGYILHPFWVQGYHQSRWGYNTTDKLLNVWRTFNNLNIPVDSIWSDIDYMNNYEDFTFNTEKFNLESLKKIFDLSKPEGVHWSSIIDVGIAQNSEYGKNGIQKNVYIKSNITGEPLVGWVWPGATYFPDFNNPNATQFWYDGFVKLQQYGIAQDGIWIDMNEFSNFVNGEINQSGSQTPDKPVSYPFDPLGEETPLQTNTLSLNATHYNGQDAALFHIANYTLTEYDMHNINGFSEGYTTYQVAKKMGKKLTFILSRSTLFGSGRYVQHWTGDNMSTWEYMKLSIAHIFTFQMFSIPLVGDDICGFNGDTNPELCARWFQLGSLYPFARNHNSINNIDQEPYAFPKYHFVLSSAKKMIGVRYQLLKFYYHLFVRGQGKGTVFRPLFFEFPEDQNAYSIEGQFMLGEYLMAAPVLKQGNNQTNMTQHQIYFPQNTVFYNFYNYKNQTPGNQVFNIPYDDYTPLFIKAGKIVHLQDFKQITRSNQLKSEFTLMIAFDDKLESSGQMLSIDDYNNDDNIIENCQNKSCLVNISAKATTKKTNLETQYNISVKFEGEQNIQNISVRKVIMMGLQRQDGTQVSKSIELNKVFPIVNGSTLQLTFTESERLIYK</sequence>
<keyword evidence="10" id="KW-1185">Reference proteome</keyword>
<feature type="signal peptide" evidence="6">
    <location>
        <begin position="1"/>
        <end position="19"/>
    </location>
</feature>
<evidence type="ECO:0000259" key="7">
    <source>
        <dbReference type="Pfam" id="PF01055"/>
    </source>
</evidence>
<dbReference type="PANTHER" id="PTHR22762:SF133">
    <property type="entry name" value="P-TYPE DOMAIN-CONTAINING PROTEIN"/>
    <property type="match status" value="1"/>
</dbReference>
<name>W7X3F2_TETTS</name>
<dbReference type="SUPFAM" id="SSF51011">
    <property type="entry name" value="Glycosyl hydrolase domain"/>
    <property type="match status" value="1"/>
</dbReference>
<evidence type="ECO:0000256" key="5">
    <source>
        <dbReference type="RuleBase" id="RU361185"/>
    </source>
</evidence>
<evidence type="ECO:0000256" key="6">
    <source>
        <dbReference type="SAM" id="SignalP"/>
    </source>
</evidence>
<dbReference type="InterPro" id="IPR013780">
    <property type="entry name" value="Glyco_hydro_b"/>
</dbReference>
<evidence type="ECO:0000256" key="4">
    <source>
        <dbReference type="ARBA" id="ARBA00023295"/>
    </source>
</evidence>
<keyword evidence="4 5" id="KW-0326">Glycosidase</keyword>
<dbReference type="EMBL" id="GG662464">
    <property type="protein sequence ID" value="EWS71987.1"/>
    <property type="molecule type" value="Genomic_DNA"/>
</dbReference>
<dbReference type="Pfam" id="PF21365">
    <property type="entry name" value="Glyco_hydro_31_3rd"/>
    <property type="match status" value="1"/>
</dbReference>
<dbReference type="CDD" id="cd06602">
    <property type="entry name" value="GH31_MGAM_SI_GAA"/>
    <property type="match status" value="1"/>
</dbReference>
<dbReference type="GeneID" id="24439078"/>
<dbReference type="AlphaFoldDB" id="W7X3F2"/>
<dbReference type="Gene3D" id="2.60.40.1180">
    <property type="entry name" value="Golgi alpha-mannosidase II"/>
    <property type="match status" value="2"/>
</dbReference>
<feature type="domain" description="Glycoside hydrolase family 31 TIM barrel" evidence="7">
    <location>
        <begin position="313"/>
        <end position="679"/>
    </location>
</feature>
<dbReference type="RefSeq" id="XP_012655487.1">
    <property type="nucleotide sequence ID" value="XM_012800033.1"/>
</dbReference>
<dbReference type="InParanoid" id="W7X3F2"/>
<keyword evidence="2 5" id="KW-0378">Hydrolase</keyword>
<evidence type="ECO:0000313" key="9">
    <source>
        <dbReference type="EMBL" id="EWS71987.1"/>
    </source>
</evidence>
<dbReference type="Proteomes" id="UP000009168">
    <property type="component" value="Unassembled WGS sequence"/>
</dbReference>
<dbReference type="InterPro" id="IPR030458">
    <property type="entry name" value="Glyco_hydro_31_AS"/>
</dbReference>
<dbReference type="CDD" id="cd14752">
    <property type="entry name" value="GH31_N"/>
    <property type="match status" value="1"/>
</dbReference>
<dbReference type="InterPro" id="IPR000322">
    <property type="entry name" value="Glyco_hydro_31_TIM"/>
</dbReference>
<comment type="similarity">
    <text evidence="1 5">Belongs to the glycosyl hydrolase 31 family.</text>
</comment>
<evidence type="ECO:0000256" key="2">
    <source>
        <dbReference type="ARBA" id="ARBA00022801"/>
    </source>
</evidence>
<evidence type="ECO:0000256" key="3">
    <source>
        <dbReference type="ARBA" id="ARBA00023180"/>
    </source>
</evidence>
<dbReference type="OrthoDB" id="440381at2759"/>
<feature type="domain" description="Glycosyl hydrolase family 31 C-terminal" evidence="8">
    <location>
        <begin position="688"/>
        <end position="778"/>
    </location>
</feature>
<dbReference type="GO" id="GO:0005975">
    <property type="term" value="P:carbohydrate metabolic process"/>
    <property type="evidence" value="ECO:0007669"/>
    <property type="project" value="InterPro"/>
</dbReference>